<dbReference type="InterPro" id="IPR036179">
    <property type="entry name" value="Ig-like_dom_sf"/>
</dbReference>
<dbReference type="AlphaFoldDB" id="A0ABD0NDY8"/>
<comment type="subcellular location">
    <subcellularLocation>
        <location evidence="1">Membrane</location>
    </subcellularLocation>
</comment>
<dbReference type="InterPro" id="IPR013783">
    <property type="entry name" value="Ig-like_fold"/>
</dbReference>
<proteinExistence type="predicted"/>
<dbReference type="EMBL" id="JAMKFB020000022">
    <property type="protein sequence ID" value="KAL0159847.1"/>
    <property type="molecule type" value="Genomic_DNA"/>
</dbReference>
<dbReference type="PANTHER" id="PTHR24100">
    <property type="entry name" value="BUTYROPHILIN"/>
    <property type="match status" value="1"/>
</dbReference>
<evidence type="ECO:0000256" key="2">
    <source>
        <dbReference type="ARBA" id="ARBA00023136"/>
    </source>
</evidence>
<keyword evidence="5" id="KW-1185">Reference proteome</keyword>
<gene>
    <name evidence="4" type="ORF">M9458_043572</name>
</gene>
<keyword evidence="2" id="KW-0472">Membrane</keyword>
<evidence type="ECO:0000256" key="1">
    <source>
        <dbReference type="ARBA" id="ARBA00004370"/>
    </source>
</evidence>
<comment type="caution">
    <text evidence="4">The sequence shown here is derived from an EMBL/GenBank/DDBJ whole genome shotgun (WGS) entry which is preliminary data.</text>
</comment>
<reference evidence="4 5" key="1">
    <citation type="submission" date="2024-05" db="EMBL/GenBank/DDBJ databases">
        <title>Genome sequencing and assembly of Indian major carp, Cirrhinus mrigala (Hamilton, 1822).</title>
        <authorList>
            <person name="Mohindra V."/>
            <person name="Chowdhury L.M."/>
            <person name="Lal K."/>
            <person name="Jena J.K."/>
        </authorList>
    </citation>
    <scope>NUCLEOTIDE SEQUENCE [LARGE SCALE GENOMIC DNA]</scope>
    <source>
        <strain evidence="4">CM1030</strain>
        <tissue evidence="4">Blood</tissue>
    </source>
</reference>
<evidence type="ECO:0000313" key="5">
    <source>
        <dbReference type="Proteomes" id="UP001529510"/>
    </source>
</evidence>
<accession>A0ABD0NDY8</accession>
<dbReference type="SUPFAM" id="SSF48726">
    <property type="entry name" value="Immunoglobulin"/>
    <property type="match status" value="1"/>
</dbReference>
<dbReference type="Gene3D" id="2.60.40.10">
    <property type="entry name" value="Immunoglobulins"/>
    <property type="match status" value="1"/>
</dbReference>
<organism evidence="4 5">
    <name type="scientific">Cirrhinus mrigala</name>
    <name type="common">Mrigala</name>
    <dbReference type="NCBI Taxonomy" id="683832"/>
    <lineage>
        <taxon>Eukaryota</taxon>
        <taxon>Metazoa</taxon>
        <taxon>Chordata</taxon>
        <taxon>Craniata</taxon>
        <taxon>Vertebrata</taxon>
        <taxon>Euteleostomi</taxon>
        <taxon>Actinopterygii</taxon>
        <taxon>Neopterygii</taxon>
        <taxon>Teleostei</taxon>
        <taxon>Ostariophysi</taxon>
        <taxon>Cypriniformes</taxon>
        <taxon>Cyprinidae</taxon>
        <taxon>Labeoninae</taxon>
        <taxon>Labeonini</taxon>
        <taxon>Cirrhinus</taxon>
    </lineage>
</organism>
<evidence type="ECO:0008006" key="6">
    <source>
        <dbReference type="Google" id="ProtNLM"/>
    </source>
</evidence>
<dbReference type="Proteomes" id="UP001529510">
    <property type="component" value="Unassembled WGS sequence"/>
</dbReference>
<sequence>HIESKIVYDIIKGEDSVELQDRRYKNRAETFPDDYLRGNFSIKLKNLQHTDAGKYNCFITPSNERETVELQVNGV</sequence>
<evidence type="ECO:0000313" key="4">
    <source>
        <dbReference type="EMBL" id="KAL0159847.1"/>
    </source>
</evidence>
<feature type="non-terminal residue" evidence="4">
    <location>
        <position position="1"/>
    </location>
</feature>
<dbReference type="InterPro" id="IPR050504">
    <property type="entry name" value="IgSF_BTN/MOG"/>
</dbReference>
<keyword evidence="3" id="KW-0393">Immunoglobulin domain</keyword>
<name>A0ABD0NDY8_CIRMR</name>
<protein>
    <recommendedName>
        <fullName evidence="6">Immunoglobulin V-set domain-containing protein</fullName>
    </recommendedName>
</protein>
<dbReference type="GO" id="GO:0016020">
    <property type="term" value="C:membrane"/>
    <property type="evidence" value="ECO:0007669"/>
    <property type="project" value="UniProtKB-SubCell"/>
</dbReference>
<evidence type="ECO:0000256" key="3">
    <source>
        <dbReference type="ARBA" id="ARBA00023319"/>
    </source>
</evidence>